<dbReference type="PANTHER" id="PTHR34580:SF1">
    <property type="entry name" value="PROTEIN PAFC"/>
    <property type="match status" value="1"/>
</dbReference>
<evidence type="ECO:0000313" key="6">
    <source>
        <dbReference type="Proteomes" id="UP000642993"/>
    </source>
</evidence>
<dbReference type="Pfam" id="PF13280">
    <property type="entry name" value="WYL"/>
    <property type="match status" value="1"/>
</dbReference>
<dbReference type="RefSeq" id="WP_192039352.1">
    <property type="nucleotide sequence ID" value="NZ_JACYWE010000005.1"/>
</dbReference>
<sequence>MASSRLSVKLVRLLNLVPYVMANPGISKADLAREMGVTQKELVDDLNLLWMCGLPGYGPGDLIDLSFEGETVAVTYAAGMERPLRLAGPEATALLVALRALLDQPGMADPAAVRRAIAKIESAAGVAASSNDNREPGQDEQASAEPGAGDPAAGARLAVVREAVRRKRALSIVYYSASRDVVSERVADPMGMLLVDDQAYLQAWCRMAEDVRLFRLDRIESARLLDQPARIPADAQRATADGLFSDHEHLGVARLVIEPSAGWFVDYYPVENEHRLDDGRVQVEMRYASDEWMARMLLGFGASITVVGPAGLAQRMRQQAEAGLERYRQA</sequence>
<evidence type="ECO:0000259" key="4">
    <source>
        <dbReference type="Pfam" id="PF25583"/>
    </source>
</evidence>
<dbReference type="PIRSF" id="PIRSF016838">
    <property type="entry name" value="PafC"/>
    <property type="match status" value="1"/>
</dbReference>
<feature type="domain" description="WCX" evidence="4">
    <location>
        <begin position="253"/>
        <end position="322"/>
    </location>
</feature>
<dbReference type="InterPro" id="IPR057727">
    <property type="entry name" value="WCX_dom"/>
</dbReference>
<feature type="domain" description="WYL" evidence="2">
    <location>
        <begin position="157"/>
        <end position="223"/>
    </location>
</feature>
<evidence type="ECO:0000313" key="5">
    <source>
        <dbReference type="EMBL" id="MBD8506902.1"/>
    </source>
</evidence>
<gene>
    <name evidence="5" type="ORF">HT102_10420</name>
</gene>
<dbReference type="PROSITE" id="PS52050">
    <property type="entry name" value="WYL"/>
    <property type="match status" value="1"/>
</dbReference>
<name>A0A927PMQ0_9ACTN</name>
<dbReference type="InterPro" id="IPR043839">
    <property type="entry name" value="PafC_HTH"/>
</dbReference>
<feature type="domain" description="PafC HTH" evidence="3">
    <location>
        <begin position="9"/>
        <end position="121"/>
    </location>
</feature>
<reference evidence="5" key="1">
    <citation type="submission" date="2020-09" db="EMBL/GenBank/DDBJ databases">
        <title>Hoyosella lacisalsi sp. nov., a halotolerant actinobacterium isolated from soil of Lake Gudzhirganskoe.</title>
        <authorList>
            <person name="Yang Q."/>
            <person name="Guo P.Y."/>
            <person name="Liu S.W."/>
            <person name="Li F.N."/>
            <person name="Sun C.H."/>
        </authorList>
    </citation>
    <scope>NUCLEOTIDE SEQUENCE</scope>
    <source>
        <strain evidence="5">G463</strain>
    </source>
</reference>
<evidence type="ECO:0000259" key="3">
    <source>
        <dbReference type="Pfam" id="PF19187"/>
    </source>
</evidence>
<dbReference type="PANTHER" id="PTHR34580">
    <property type="match status" value="1"/>
</dbReference>
<dbReference type="InterPro" id="IPR028349">
    <property type="entry name" value="PafC-like"/>
</dbReference>
<dbReference type="AlphaFoldDB" id="A0A927PMQ0"/>
<protein>
    <submittedName>
        <fullName evidence="5">WYL domain-containing protein</fullName>
    </submittedName>
</protein>
<accession>A0A927PMQ0</accession>
<evidence type="ECO:0000259" key="2">
    <source>
        <dbReference type="Pfam" id="PF13280"/>
    </source>
</evidence>
<dbReference type="InterPro" id="IPR026881">
    <property type="entry name" value="WYL_dom"/>
</dbReference>
<evidence type="ECO:0000256" key="1">
    <source>
        <dbReference type="SAM" id="MobiDB-lite"/>
    </source>
</evidence>
<organism evidence="5 6">
    <name type="scientific">Lolliginicoccus lacisalsi</name>
    <dbReference type="NCBI Taxonomy" id="2742202"/>
    <lineage>
        <taxon>Bacteria</taxon>
        <taxon>Bacillati</taxon>
        <taxon>Actinomycetota</taxon>
        <taxon>Actinomycetes</taxon>
        <taxon>Mycobacteriales</taxon>
        <taxon>Hoyosellaceae</taxon>
        <taxon>Lolliginicoccus</taxon>
    </lineage>
</organism>
<feature type="region of interest" description="Disordered" evidence="1">
    <location>
        <begin position="127"/>
        <end position="151"/>
    </location>
</feature>
<comment type="caution">
    <text evidence="5">The sequence shown here is derived from an EMBL/GenBank/DDBJ whole genome shotgun (WGS) entry which is preliminary data.</text>
</comment>
<dbReference type="Proteomes" id="UP000642993">
    <property type="component" value="Unassembled WGS sequence"/>
</dbReference>
<proteinExistence type="predicted"/>
<dbReference type="Pfam" id="PF19187">
    <property type="entry name" value="HTH_PafC"/>
    <property type="match status" value="1"/>
</dbReference>
<keyword evidence="6" id="KW-1185">Reference proteome</keyword>
<dbReference type="EMBL" id="JACYWE010000005">
    <property type="protein sequence ID" value="MBD8506902.1"/>
    <property type="molecule type" value="Genomic_DNA"/>
</dbReference>
<dbReference type="Pfam" id="PF25583">
    <property type="entry name" value="WCX"/>
    <property type="match status" value="1"/>
</dbReference>
<dbReference type="InterPro" id="IPR051534">
    <property type="entry name" value="CBASS_pafABC_assoc_protein"/>
</dbReference>